<reference evidence="3" key="1">
    <citation type="journal article" date="2020" name="New Phytol.">
        <title>Comparative genomics reveals dynamic genome evolution in host specialist ectomycorrhizal fungi.</title>
        <authorList>
            <person name="Lofgren L.A."/>
            <person name="Nguyen N.H."/>
            <person name="Vilgalys R."/>
            <person name="Ruytinx J."/>
            <person name="Liao H.L."/>
            <person name="Branco S."/>
            <person name="Kuo A."/>
            <person name="LaButti K."/>
            <person name="Lipzen A."/>
            <person name="Andreopoulos W."/>
            <person name="Pangilinan J."/>
            <person name="Riley R."/>
            <person name="Hundley H."/>
            <person name="Na H."/>
            <person name="Barry K."/>
            <person name="Grigoriev I.V."/>
            <person name="Stajich J.E."/>
            <person name="Kennedy P.G."/>
        </authorList>
    </citation>
    <scope>NUCLEOTIDE SEQUENCE</scope>
    <source>
        <strain evidence="3">FC203</strain>
    </source>
</reference>
<feature type="domain" description="Fungal-type protein kinase" evidence="2">
    <location>
        <begin position="348"/>
        <end position="586"/>
    </location>
</feature>
<comment type="caution">
    <text evidence="3">The sequence shown here is derived from an EMBL/GenBank/DDBJ whole genome shotgun (WGS) entry which is preliminary data.</text>
</comment>
<proteinExistence type="predicted"/>
<evidence type="ECO:0000256" key="1">
    <source>
        <dbReference type="SAM" id="MobiDB-lite"/>
    </source>
</evidence>
<dbReference type="GeneID" id="64662125"/>
<keyword evidence="3" id="KW-0418">Kinase</keyword>
<dbReference type="PANTHER" id="PTHR38248:SF2">
    <property type="entry name" value="FUNK1 11"/>
    <property type="match status" value="1"/>
</dbReference>
<dbReference type="GO" id="GO:0016301">
    <property type="term" value="F:kinase activity"/>
    <property type="evidence" value="ECO:0007669"/>
    <property type="project" value="UniProtKB-KW"/>
</dbReference>
<dbReference type="RefSeq" id="XP_041221385.1">
    <property type="nucleotide sequence ID" value="XM_041367827.1"/>
</dbReference>
<dbReference type="Proteomes" id="UP001195769">
    <property type="component" value="Unassembled WGS sequence"/>
</dbReference>
<gene>
    <name evidence="3" type="ORF">F5891DRAFT_1193821</name>
</gene>
<protein>
    <submittedName>
        <fullName evidence="3">Kinase-like domain-containing protein</fullName>
    </submittedName>
</protein>
<evidence type="ECO:0000313" key="3">
    <source>
        <dbReference type="EMBL" id="KAG1895809.1"/>
    </source>
</evidence>
<dbReference type="SUPFAM" id="SSF56112">
    <property type="entry name" value="Protein kinase-like (PK-like)"/>
    <property type="match status" value="1"/>
</dbReference>
<feature type="region of interest" description="Disordered" evidence="1">
    <location>
        <begin position="307"/>
        <end position="331"/>
    </location>
</feature>
<evidence type="ECO:0000259" key="2">
    <source>
        <dbReference type="Pfam" id="PF17667"/>
    </source>
</evidence>
<dbReference type="PANTHER" id="PTHR38248">
    <property type="entry name" value="FUNK1 6"/>
    <property type="match status" value="1"/>
</dbReference>
<evidence type="ECO:0000313" key="4">
    <source>
        <dbReference type="Proteomes" id="UP001195769"/>
    </source>
</evidence>
<dbReference type="Pfam" id="PF17667">
    <property type="entry name" value="Pkinase_fungal"/>
    <property type="match status" value="2"/>
</dbReference>
<keyword evidence="3" id="KW-0808">Transferase</keyword>
<keyword evidence="4" id="KW-1185">Reference proteome</keyword>
<dbReference type="EMBL" id="JABBWK010000062">
    <property type="protein sequence ID" value="KAG1895809.1"/>
    <property type="molecule type" value="Genomic_DNA"/>
</dbReference>
<dbReference type="Gene3D" id="1.10.510.10">
    <property type="entry name" value="Transferase(Phosphotransferase) domain 1"/>
    <property type="match status" value="1"/>
</dbReference>
<feature type="domain" description="Fungal-type protein kinase" evidence="2">
    <location>
        <begin position="72"/>
        <end position="179"/>
    </location>
</feature>
<accession>A0AAD4DXA1</accession>
<name>A0AAD4DXA1_9AGAM</name>
<feature type="compositionally biased region" description="Low complexity" evidence="1">
    <location>
        <begin position="316"/>
        <end position="329"/>
    </location>
</feature>
<dbReference type="InterPro" id="IPR040976">
    <property type="entry name" value="Pkinase_fungal"/>
</dbReference>
<organism evidence="3 4">
    <name type="scientific">Suillus fuscotomentosus</name>
    <dbReference type="NCBI Taxonomy" id="1912939"/>
    <lineage>
        <taxon>Eukaryota</taxon>
        <taxon>Fungi</taxon>
        <taxon>Dikarya</taxon>
        <taxon>Basidiomycota</taxon>
        <taxon>Agaricomycotina</taxon>
        <taxon>Agaricomycetes</taxon>
        <taxon>Agaricomycetidae</taxon>
        <taxon>Boletales</taxon>
        <taxon>Suillineae</taxon>
        <taxon>Suillaceae</taxon>
        <taxon>Suillus</taxon>
    </lineage>
</organism>
<dbReference type="InterPro" id="IPR011009">
    <property type="entry name" value="Kinase-like_dom_sf"/>
</dbReference>
<sequence length="654" mass="72531">MGPPASIGNNLPPSPSVIVEDIFILGPWSAGPYHTGYYARPFPPRTWSASNSTVAVSSSDIKCKPDLVLSDEIKPKWGNIRICAELTYSQYKPAQRIVKAADTQAYLLLSNQPWRRFALILSFTHQYHELRVLLYDHAGGVVTPHIKIHQNPNAFTEIIAAVVFGSPECIGYDSTVTFWKSVALPQPPGTVIPDYRPFKNFPARTTRSVTTPAEHDSESLAALHEDPQELPANYVADSILPSQDDLEPIPPADYAPKLTSNDDLESLGDPIEELPVCPPSPALPPPLHIPLQPLAITSALLLALASRSPPQGPDATLSSTPHPSHFPHTPQLPAEPCSQICVKDKIHTMLRILFITKGLVGRGTVCYLVSLDGEEYIIKDHWVQGGEDKILNEINMLEAMSGIPGVPQLVDYWLVKKSDNIVDNTRDYRHTENPSIRGTHRTHIHLVMKPCAHPLHAFQMLKELVRVIRDITIVQRMAVECGILHRDCNLYNVMIMGEPNDSRGLLIDWEFAVFIASNDEYTIGGTGTIPFMSRALLAQMAELQGKATLQEAQKSSSKTLALPPSRVSQSFGDDLKSLFYVFTYICIKYSGPNGKECKESIHNSLLDSWSTLNLDDCKLRKVYFFAVSSEEACLERQIHPYFAKLIPLVKDTSG</sequence>
<feature type="region of interest" description="Disordered" evidence="1">
    <location>
        <begin position="241"/>
        <end position="265"/>
    </location>
</feature>
<dbReference type="AlphaFoldDB" id="A0AAD4DXA1"/>